<reference evidence="11 13" key="2">
    <citation type="submission" date="2018-08" db="EMBL/GenBank/DDBJ databases">
        <title>A genome reference for cultivated species of the human gut microbiota.</title>
        <authorList>
            <person name="Zou Y."/>
            <person name="Xue W."/>
            <person name="Luo G."/>
        </authorList>
    </citation>
    <scope>NUCLEOTIDE SEQUENCE [LARGE SCALE GENOMIC DNA]</scope>
    <source>
        <strain evidence="11 13">TF05-12AC</strain>
    </source>
</reference>
<dbReference type="EMBL" id="CZBE01000006">
    <property type="protein sequence ID" value="CUP51863.1"/>
    <property type="molecule type" value="Genomic_DNA"/>
</dbReference>
<dbReference type="Pfam" id="PF01618">
    <property type="entry name" value="MotA_ExbB"/>
    <property type="match status" value="1"/>
</dbReference>
<dbReference type="EMBL" id="QVME01000001">
    <property type="protein sequence ID" value="RGE70188.1"/>
    <property type="molecule type" value="Genomic_DNA"/>
</dbReference>
<keyword evidence="5 8" id="KW-0812">Transmembrane</keyword>
<dbReference type="InterPro" id="IPR002898">
    <property type="entry name" value="MotA_ExbB_proton_chnl"/>
</dbReference>
<comment type="subcellular location">
    <subcellularLocation>
        <location evidence="1">Cell membrane</location>
        <topology evidence="1">Multi-pass membrane protein</topology>
    </subcellularLocation>
</comment>
<dbReference type="InterPro" id="IPR000540">
    <property type="entry name" value="Flag_MotA_CS"/>
</dbReference>
<evidence type="ECO:0000313" key="10">
    <source>
        <dbReference type="EMBL" id="CUP51863.1"/>
    </source>
</evidence>
<organism evidence="10 12">
    <name type="scientific">Anaerotruncus colihominis</name>
    <dbReference type="NCBI Taxonomy" id="169435"/>
    <lineage>
        <taxon>Bacteria</taxon>
        <taxon>Bacillati</taxon>
        <taxon>Bacillota</taxon>
        <taxon>Clostridia</taxon>
        <taxon>Eubacteriales</taxon>
        <taxon>Oscillospiraceae</taxon>
        <taxon>Anaerotruncus</taxon>
    </lineage>
</organism>
<dbReference type="RefSeq" id="WP_006874847.1">
    <property type="nucleotide sequence ID" value="NZ_CABIWA010000003.1"/>
</dbReference>
<dbReference type="GeneID" id="72465048"/>
<evidence type="ECO:0000256" key="4">
    <source>
        <dbReference type="ARBA" id="ARBA00022475"/>
    </source>
</evidence>
<dbReference type="GO" id="GO:0005886">
    <property type="term" value="C:plasma membrane"/>
    <property type="evidence" value="ECO:0007669"/>
    <property type="project" value="UniProtKB-SubCell"/>
</dbReference>
<keyword evidence="4" id="KW-1003">Cell membrane</keyword>
<reference evidence="10 12" key="1">
    <citation type="submission" date="2015-09" db="EMBL/GenBank/DDBJ databases">
        <authorList>
            <consortium name="Pathogen Informatics"/>
        </authorList>
    </citation>
    <scope>NUCLEOTIDE SEQUENCE [LARGE SCALE GENOMIC DNA]</scope>
    <source>
        <strain evidence="10 12">2789STDY5834939</strain>
    </source>
</reference>
<dbReference type="PANTHER" id="PTHR30433:SF2">
    <property type="entry name" value="MOTILITY PROTEIN A"/>
    <property type="match status" value="1"/>
</dbReference>
<feature type="transmembrane region" description="Helical" evidence="8">
    <location>
        <begin position="195"/>
        <end position="214"/>
    </location>
</feature>
<keyword evidence="7 8" id="KW-0472">Membrane</keyword>
<keyword evidence="6 8" id="KW-1133">Transmembrane helix</keyword>
<evidence type="ECO:0000256" key="7">
    <source>
        <dbReference type="ARBA" id="ARBA00023136"/>
    </source>
</evidence>
<dbReference type="GO" id="GO:0071978">
    <property type="term" value="P:bacterial-type flagellum-dependent swarming motility"/>
    <property type="evidence" value="ECO:0007669"/>
    <property type="project" value="InterPro"/>
</dbReference>
<dbReference type="PANTHER" id="PTHR30433">
    <property type="entry name" value="CHEMOTAXIS PROTEIN MOTA"/>
    <property type="match status" value="1"/>
</dbReference>
<protein>
    <submittedName>
        <fullName evidence="10">Chemotaxis protein MotA</fullName>
    </submittedName>
    <submittedName>
        <fullName evidence="11">Motility protein A</fullName>
    </submittedName>
</protein>
<evidence type="ECO:0000313" key="11">
    <source>
        <dbReference type="EMBL" id="RGE70188.1"/>
    </source>
</evidence>
<dbReference type="Proteomes" id="UP000260828">
    <property type="component" value="Unassembled WGS sequence"/>
</dbReference>
<proteinExistence type="inferred from homology"/>
<dbReference type="AlphaFoldDB" id="A0A174NT98"/>
<dbReference type="Proteomes" id="UP000095765">
    <property type="component" value="Unassembled WGS sequence"/>
</dbReference>
<feature type="domain" description="MotA/TolQ/ExbB proton channel" evidence="9">
    <location>
        <begin position="118"/>
        <end position="228"/>
    </location>
</feature>
<evidence type="ECO:0000256" key="6">
    <source>
        <dbReference type="ARBA" id="ARBA00022989"/>
    </source>
</evidence>
<evidence type="ECO:0000256" key="8">
    <source>
        <dbReference type="SAM" id="Phobius"/>
    </source>
</evidence>
<evidence type="ECO:0000256" key="2">
    <source>
        <dbReference type="ARBA" id="ARBA00008038"/>
    </source>
</evidence>
<evidence type="ECO:0000256" key="1">
    <source>
        <dbReference type="ARBA" id="ARBA00004651"/>
    </source>
</evidence>
<dbReference type="PROSITE" id="PS01307">
    <property type="entry name" value="MOTA"/>
    <property type="match status" value="1"/>
</dbReference>
<evidence type="ECO:0000313" key="13">
    <source>
        <dbReference type="Proteomes" id="UP000260828"/>
    </source>
</evidence>
<evidence type="ECO:0000313" key="12">
    <source>
        <dbReference type="Proteomes" id="UP000095765"/>
    </source>
</evidence>
<accession>A0A174NT98</accession>
<evidence type="ECO:0000256" key="5">
    <source>
        <dbReference type="ARBA" id="ARBA00022692"/>
    </source>
</evidence>
<dbReference type="InterPro" id="IPR047055">
    <property type="entry name" value="MotA-like"/>
</dbReference>
<comment type="similarity">
    <text evidence="2">Belongs to the MotA family.</text>
</comment>
<feature type="transmembrane region" description="Helical" evidence="8">
    <location>
        <begin position="42"/>
        <end position="62"/>
    </location>
</feature>
<name>A0A174NT98_9FIRM</name>
<sequence>MDFLSVLGWLGGIGVILFGIVFDADTGIVWENLKNFYDAPSIAVVLGGVIVALMVSFPFSIFKKIPRHLKIILFPTKFVPQDYISQIVELATEARINGLLSLEGKLQDDGDKKKGKKSDPFLRNSMMLIVDAVDPEKVKTLLETELDYLDERHAQDRAFYDKASAYAPAFGMIGTLMGLINLLKSLDDPDAIAPAMALALVTTFYGTILSNLIFTPISNKLRVRHEEEYLCKMIVVEGVQAIQAGDNPKFIEEKLTQLIPGFLAAKGLSKKGKKGKKDE</sequence>
<evidence type="ECO:0000259" key="9">
    <source>
        <dbReference type="Pfam" id="PF01618"/>
    </source>
</evidence>
<feature type="transmembrane region" description="Helical" evidence="8">
    <location>
        <begin position="7"/>
        <end position="30"/>
    </location>
</feature>
<dbReference type="GO" id="GO:0006935">
    <property type="term" value="P:chemotaxis"/>
    <property type="evidence" value="ECO:0007669"/>
    <property type="project" value="InterPro"/>
</dbReference>
<feature type="transmembrane region" description="Helical" evidence="8">
    <location>
        <begin position="165"/>
        <end position="183"/>
    </location>
</feature>
<gene>
    <name evidence="10" type="primary">motA</name>
    <name evidence="11" type="ORF">DXC40_03820</name>
    <name evidence="10" type="ORF">ERS852551_01044</name>
</gene>
<dbReference type="OrthoDB" id="9806929at2"/>
<keyword evidence="3" id="KW-0813">Transport</keyword>
<evidence type="ECO:0000256" key="3">
    <source>
        <dbReference type="ARBA" id="ARBA00022448"/>
    </source>
</evidence>